<evidence type="ECO:0000313" key="2">
    <source>
        <dbReference type="EMBL" id="AJT60645.1"/>
    </source>
</evidence>
<keyword evidence="3" id="KW-1185">Reference proteome</keyword>
<feature type="domain" description="Cyanophage baseplate Pam3 plug gp18" evidence="1">
    <location>
        <begin position="3"/>
        <end position="103"/>
    </location>
</feature>
<gene>
    <name evidence="2" type="ORF">HB2014_71</name>
</gene>
<dbReference type="GeneID" id="24725699"/>
<evidence type="ECO:0000313" key="3">
    <source>
        <dbReference type="Proteomes" id="UP000201623"/>
    </source>
</evidence>
<dbReference type="EMBL" id="KP010413">
    <property type="protein sequence ID" value="AJT60645.1"/>
    <property type="molecule type" value="Genomic_DNA"/>
</dbReference>
<dbReference type="KEGG" id="vg:24725699"/>
<dbReference type="Pfam" id="PF22479">
    <property type="entry name" value="Pam3_gp18"/>
    <property type="match status" value="1"/>
</dbReference>
<sequence>MSQYIPVPDTEWSTQTVTLDGTVFVIELKYKERLDRWFLTLSDVDGNVLLHEKKCLADQSITGRYVIPSLAGELFVERMYGTDLQPTRNNFGREKAFELNYYTQEDMRLMENL</sequence>
<organism evidence="2 3">
    <name type="scientific">Salmonella phage vB_SPuM_SP116</name>
    <dbReference type="NCBI Taxonomy" id="1567025"/>
    <lineage>
        <taxon>Viruses</taxon>
        <taxon>Duplodnaviria</taxon>
        <taxon>Heunggongvirae</taxon>
        <taxon>Uroviricota</taxon>
        <taxon>Caudoviricetes</taxon>
        <taxon>Andersonviridae</taxon>
        <taxon>Ounavirinae</taxon>
        <taxon>Felixounavirus</taxon>
        <taxon>Felixounavirus SP116</taxon>
    </lineage>
</organism>
<name>A0A0D4D9T3_9CAUD</name>
<evidence type="ECO:0000259" key="1">
    <source>
        <dbReference type="Pfam" id="PF22479"/>
    </source>
</evidence>
<dbReference type="InterPro" id="IPR054252">
    <property type="entry name" value="Pam3_gp18"/>
</dbReference>
<accession>A0A0D4D9T3</accession>
<dbReference type="RefSeq" id="YP_009146314.1">
    <property type="nucleotide sequence ID" value="NC_027329.1"/>
</dbReference>
<dbReference type="Proteomes" id="UP000201623">
    <property type="component" value="Segment"/>
</dbReference>
<protein>
    <recommendedName>
        <fullName evidence="1">Cyanophage baseplate Pam3 plug gp18 domain-containing protein</fullName>
    </recommendedName>
</protein>
<proteinExistence type="predicted"/>
<dbReference type="OrthoDB" id="15029at10239"/>
<reference evidence="2 3" key="1">
    <citation type="submission" date="2014-10" db="EMBL/GenBank/DDBJ databases">
        <title>A new lytic Salmonella pullorum phage and its enzyme lys52.</title>
        <authorList>
            <person name="Bao H."/>
        </authorList>
    </citation>
    <scope>NUCLEOTIDE SEQUENCE [LARGE SCALE GENOMIC DNA]</scope>
</reference>